<name>A0A6P7F5E1_DIAVI</name>
<dbReference type="AlphaFoldDB" id="A0A6P7F5E1"/>
<dbReference type="OrthoDB" id="6611808at2759"/>
<dbReference type="RefSeq" id="XP_028130686.1">
    <property type="nucleotide sequence ID" value="XM_028274885.1"/>
</dbReference>
<accession>A0A6P7F5E1</accession>
<organism evidence="2">
    <name type="scientific">Diabrotica virgifera virgifera</name>
    <name type="common">western corn rootworm</name>
    <dbReference type="NCBI Taxonomy" id="50390"/>
    <lineage>
        <taxon>Eukaryota</taxon>
        <taxon>Metazoa</taxon>
        <taxon>Ecdysozoa</taxon>
        <taxon>Arthropoda</taxon>
        <taxon>Hexapoda</taxon>
        <taxon>Insecta</taxon>
        <taxon>Pterygota</taxon>
        <taxon>Neoptera</taxon>
        <taxon>Endopterygota</taxon>
        <taxon>Coleoptera</taxon>
        <taxon>Polyphaga</taxon>
        <taxon>Cucujiformia</taxon>
        <taxon>Chrysomeloidea</taxon>
        <taxon>Chrysomelidae</taxon>
        <taxon>Galerucinae</taxon>
        <taxon>Diabroticina</taxon>
        <taxon>Diabroticites</taxon>
        <taxon>Diabrotica</taxon>
    </lineage>
</organism>
<proteinExistence type="predicted"/>
<protein>
    <submittedName>
        <fullName evidence="2">Uncharacterized protein LOC114326491</fullName>
    </submittedName>
</protein>
<feature type="compositionally biased region" description="Basic and acidic residues" evidence="1">
    <location>
        <begin position="90"/>
        <end position="108"/>
    </location>
</feature>
<reference evidence="2" key="1">
    <citation type="submission" date="2025-08" db="UniProtKB">
        <authorList>
            <consortium name="RefSeq"/>
        </authorList>
    </citation>
    <scope>IDENTIFICATION</scope>
    <source>
        <tissue evidence="2">Whole insect</tissue>
    </source>
</reference>
<evidence type="ECO:0000313" key="2">
    <source>
        <dbReference type="RefSeq" id="XP_028130686.1"/>
    </source>
</evidence>
<dbReference type="KEGG" id="dvv:114326491"/>
<sequence>MACGDCGSCGQCCGSPCSPAMYPHAVCCMSCPPPIILPTKPEPVEPLQMPCALIKEECIPEEVALQKRYHNFYNAYNEDWHCITPSNRGPKQEPDRGRKPRSNCEDYRRRRKSPTRGCPTGFQPCYMKLSPPCNNHPCGIWVAEIQKCLPKPKKSNEYNPGPCCRPCCLHKRPLDQCCCYDFPCQAHCYDHPVGIMPKHPLNAYCPR</sequence>
<dbReference type="InParanoid" id="A0A6P7F5E1"/>
<feature type="region of interest" description="Disordered" evidence="1">
    <location>
        <begin position="87"/>
        <end position="115"/>
    </location>
</feature>
<gene>
    <name evidence="2" type="primary">LOC114326491</name>
</gene>
<evidence type="ECO:0000256" key="1">
    <source>
        <dbReference type="SAM" id="MobiDB-lite"/>
    </source>
</evidence>